<dbReference type="PANTHER" id="PTHR46179">
    <property type="entry name" value="ZINC FINGER PROTEIN"/>
    <property type="match status" value="1"/>
</dbReference>
<dbReference type="Pfam" id="PF00096">
    <property type="entry name" value="zf-C2H2"/>
    <property type="match status" value="1"/>
</dbReference>
<sequence length="277" mass="30747">MKRSHKNLNVPFECSECLLAFKKKSDLQAHSHEELKKHKRTAHVKDEKVDGEEEGIVGVRSGGEGGKVEDEGSSAVAKMEGSVDVKMEQGTSSSLLCRVCDRTFQRKQILRAHLRTHFESLDERKEYVCPMPKCDKAYTRKPNLMTHYNAVHDERKSRRFACPCEGCSARFGYKTTLTRHIDKVHDNPKPPKRRQRSFAGILARALGVNQVGEDASRANSSGGDEGAASTAIAQEEVETQEAMTIVQEVMETLSKAVAAATAQDEKSEGQEEAIKQS</sequence>
<dbReference type="PROSITE" id="PS50157">
    <property type="entry name" value="ZINC_FINGER_C2H2_2"/>
    <property type="match status" value="4"/>
</dbReference>
<reference evidence="13 14" key="1">
    <citation type="submission" date="2018-07" db="EMBL/GenBank/DDBJ databases">
        <title>Genome sequencing of oomycete isolates from Chile give support for New Zealand origin for Phytophthora kernoviae and make available the first Nothophytophthora sp. genome.</title>
        <authorList>
            <person name="Studholme D.J."/>
            <person name="Sanfuentes E."/>
            <person name="Panda P."/>
            <person name="Hill R."/>
            <person name="Sambles C."/>
            <person name="Grant M."/>
            <person name="Williams N.M."/>
            <person name="Mcdougal R.L."/>
        </authorList>
    </citation>
    <scope>NUCLEOTIDE SEQUENCE [LARGE SCALE GENOMIC DNA]</scope>
    <source>
        <strain evidence="11">Chile6</strain>
        <strain evidence="12">Chile7</strain>
    </source>
</reference>
<dbReference type="InterPro" id="IPR036236">
    <property type="entry name" value="Znf_C2H2_sf"/>
</dbReference>
<evidence type="ECO:0000313" key="14">
    <source>
        <dbReference type="Proteomes" id="UP000284657"/>
    </source>
</evidence>
<dbReference type="Gene3D" id="3.30.160.60">
    <property type="entry name" value="Classic Zinc Finger"/>
    <property type="match status" value="2"/>
</dbReference>
<protein>
    <recommendedName>
        <fullName evidence="10">C2H2-type domain-containing protein</fullName>
    </recommendedName>
</protein>
<keyword evidence="4" id="KW-0862">Zinc</keyword>
<feature type="domain" description="C2H2-type" evidence="10">
    <location>
        <begin position="95"/>
        <end position="117"/>
    </location>
</feature>
<evidence type="ECO:0000256" key="7">
    <source>
        <dbReference type="ARBA" id="ARBA00023242"/>
    </source>
</evidence>
<dbReference type="InterPro" id="IPR013087">
    <property type="entry name" value="Znf_C2H2_type"/>
</dbReference>
<dbReference type="GO" id="GO:0006357">
    <property type="term" value="P:regulation of transcription by RNA polymerase II"/>
    <property type="evidence" value="ECO:0007669"/>
    <property type="project" value="TreeGrafter"/>
</dbReference>
<dbReference type="EMBL" id="MBDO02000244">
    <property type="protein sequence ID" value="RLN58874.1"/>
    <property type="molecule type" value="Genomic_DNA"/>
</dbReference>
<keyword evidence="7" id="KW-0539">Nucleus</keyword>
<feature type="domain" description="C2H2-type" evidence="10">
    <location>
        <begin position="12"/>
        <end position="38"/>
    </location>
</feature>
<dbReference type="EMBL" id="MBAD02000438">
    <property type="protein sequence ID" value="RLN67770.1"/>
    <property type="molecule type" value="Genomic_DNA"/>
</dbReference>
<evidence type="ECO:0000256" key="4">
    <source>
        <dbReference type="ARBA" id="ARBA00022833"/>
    </source>
</evidence>
<evidence type="ECO:0000256" key="9">
    <source>
        <dbReference type="SAM" id="MobiDB-lite"/>
    </source>
</evidence>
<feature type="domain" description="C2H2-type" evidence="10">
    <location>
        <begin position="127"/>
        <end position="157"/>
    </location>
</feature>
<keyword evidence="6" id="KW-0804">Transcription</keyword>
<comment type="caution">
    <text evidence="11">The sequence shown here is derived from an EMBL/GenBank/DDBJ whole genome shotgun (WGS) entry which is preliminary data.</text>
</comment>
<evidence type="ECO:0000256" key="1">
    <source>
        <dbReference type="ARBA" id="ARBA00004123"/>
    </source>
</evidence>
<dbReference type="PROSITE" id="PS00028">
    <property type="entry name" value="ZINC_FINGER_C2H2_1"/>
    <property type="match status" value="3"/>
</dbReference>
<feature type="compositionally biased region" description="Basic and acidic residues" evidence="9">
    <location>
        <begin position="263"/>
        <end position="277"/>
    </location>
</feature>
<dbReference type="Proteomes" id="UP000277300">
    <property type="component" value="Unassembled WGS sequence"/>
</dbReference>
<accession>A0A3F2RK92</accession>
<feature type="region of interest" description="Disordered" evidence="9">
    <location>
        <begin position="257"/>
        <end position="277"/>
    </location>
</feature>
<evidence type="ECO:0000313" key="11">
    <source>
        <dbReference type="EMBL" id="RLN58874.1"/>
    </source>
</evidence>
<evidence type="ECO:0000256" key="5">
    <source>
        <dbReference type="ARBA" id="ARBA00023015"/>
    </source>
</evidence>
<dbReference type="GO" id="GO:0005634">
    <property type="term" value="C:nucleus"/>
    <property type="evidence" value="ECO:0007669"/>
    <property type="project" value="UniProtKB-SubCell"/>
</dbReference>
<dbReference type="SUPFAM" id="SSF57667">
    <property type="entry name" value="beta-beta-alpha zinc fingers"/>
    <property type="match status" value="2"/>
</dbReference>
<dbReference type="Proteomes" id="UP000284657">
    <property type="component" value="Unassembled WGS sequence"/>
</dbReference>
<evidence type="ECO:0000313" key="12">
    <source>
        <dbReference type="EMBL" id="RLN67770.1"/>
    </source>
</evidence>
<dbReference type="GO" id="GO:0008270">
    <property type="term" value="F:zinc ion binding"/>
    <property type="evidence" value="ECO:0007669"/>
    <property type="project" value="UniProtKB-KW"/>
</dbReference>
<evidence type="ECO:0000313" key="13">
    <source>
        <dbReference type="Proteomes" id="UP000277300"/>
    </source>
</evidence>
<keyword evidence="3 8" id="KW-0863">Zinc-finger</keyword>
<organism evidence="11 13">
    <name type="scientific">Phytophthora kernoviae</name>
    <dbReference type="NCBI Taxonomy" id="325452"/>
    <lineage>
        <taxon>Eukaryota</taxon>
        <taxon>Sar</taxon>
        <taxon>Stramenopiles</taxon>
        <taxon>Oomycota</taxon>
        <taxon>Peronosporomycetes</taxon>
        <taxon>Peronosporales</taxon>
        <taxon>Peronosporaceae</taxon>
        <taxon>Phytophthora</taxon>
    </lineage>
</organism>
<evidence type="ECO:0000259" key="10">
    <source>
        <dbReference type="PROSITE" id="PS50157"/>
    </source>
</evidence>
<keyword evidence="2" id="KW-0479">Metal-binding</keyword>
<comment type="subcellular location">
    <subcellularLocation>
        <location evidence="1">Nucleus</location>
    </subcellularLocation>
</comment>
<name>A0A3F2RK92_9STRA</name>
<evidence type="ECO:0000256" key="2">
    <source>
        <dbReference type="ARBA" id="ARBA00022723"/>
    </source>
</evidence>
<evidence type="ECO:0000256" key="6">
    <source>
        <dbReference type="ARBA" id="ARBA00023163"/>
    </source>
</evidence>
<feature type="region of interest" description="Disordered" evidence="9">
    <location>
        <begin position="57"/>
        <end position="77"/>
    </location>
</feature>
<dbReference type="InterPro" id="IPR051061">
    <property type="entry name" value="Zinc_finger_trans_reg"/>
</dbReference>
<evidence type="ECO:0000256" key="3">
    <source>
        <dbReference type="ARBA" id="ARBA00022771"/>
    </source>
</evidence>
<keyword evidence="5" id="KW-0805">Transcription regulation</keyword>
<dbReference type="Pfam" id="PF12874">
    <property type="entry name" value="zf-met"/>
    <property type="match status" value="1"/>
</dbReference>
<dbReference type="OrthoDB" id="8117402at2759"/>
<evidence type="ECO:0000256" key="8">
    <source>
        <dbReference type="PROSITE-ProRule" id="PRU00042"/>
    </source>
</evidence>
<dbReference type="SMART" id="SM00355">
    <property type="entry name" value="ZnF_C2H2"/>
    <property type="match status" value="4"/>
</dbReference>
<dbReference type="AlphaFoldDB" id="A0A3F2RK92"/>
<gene>
    <name evidence="12" type="ORF">BBJ29_005589</name>
    <name evidence="11" type="ORF">BBP00_00006772</name>
</gene>
<feature type="domain" description="C2H2-type" evidence="10">
    <location>
        <begin position="160"/>
        <end position="190"/>
    </location>
</feature>
<dbReference type="PANTHER" id="PTHR46179:SF13">
    <property type="entry name" value="C2H2-TYPE DOMAIN-CONTAINING PROTEIN"/>
    <property type="match status" value="1"/>
</dbReference>
<proteinExistence type="predicted"/>